<proteinExistence type="predicted"/>
<evidence type="ECO:0000256" key="1">
    <source>
        <dbReference type="SAM" id="Phobius"/>
    </source>
</evidence>
<dbReference type="OrthoDB" id="3046149at2759"/>
<protein>
    <submittedName>
        <fullName evidence="2">Uncharacterized protein</fullName>
    </submittedName>
</protein>
<keyword evidence="3" id="KW-1185">Reference proteome</keyword>
<keyword evidence="1" id="KW-0472">Membrane</keyword>
<sequence length="460" mass="52789">MKSDPAKPLHKAQVVHISALLSFIPRCQHALILFPPVLRRRLKKMGEQLAALALTKDELENTLGVFFIGYVFSSVIYGFNFFQTWRYSSLYSSDPIPLKAFVSFSLERPRINFTLTPGFIGGDNLILEQSPWFHMRKPRVKVTAWDLTESPATQTDDWFGQHFNVEIILAAISIFLVQRYDRRFYLITQLTGAHGSYYTYRFWLVHKRASVSVLLGTITLGALALGIEQLMCTVDVLILGKQLSSHNFTDRAQNREFETLGNLSNRLQISFRQGLTLLAGLILAVMQWQLPLQKPQVNRLDGEQMADWFDKLLLYAIRRFSVANLVQLGYFVVFAILPRTAYWLPFHLSAQKLYINAFLNEMNSRPVPRRRRYGEFGDTFPRRSFVNPGLRNDETDIPDSDNKTTIQLQDHTEDFSGQQSSHIGSSKLDVPIGTEEEISVTSWDPLQKQDHDCHPARRTV</sequence>
<dbReference type="AlphaFoldDB" id="A0A8H5LKI1"/>
<feature type="transmembrane region" description="Helical" evidence="1">
    <location>
        <begin position="158"/>
        <end position="177"/>
    </location>
</feature>
<dbReference type="Proteomes" id="UP000559027">
    <property type="component" value="Unassembled WGS sequence"/>
</dbReference>
<comment type="caution">
    <text evidence="2">The sequence shown here is derived from an EMBL/GenBank/DDBJ whole genome shotgun (WGS) entry which is preliminary data.</text>
</comment>
<accession>A0A8H5LKI1</accession>
<feature type="transmembrane region" description="Helical" evidence="1">
    <location>
        <begin position="15"/>
        <end position="38"/>
    </location>
</feature>
<dbReference type="EMBL" id="JAACJO010000003">
    <property type="protein sequence ID" value="KAF5360532.1"/>
    <property type="molecule type" value="Genomic_DNA"/>
</dbReference>
<keyword evidence="1" id="KW-1133">Transmembrane helix</keyword>
<reference evidence="2 3" key="1">
    <citation type="journal article" date="2020" name="ISME J.">
        <title>Uncovering the hidden diversity of litter-decomposition mechanisms in mushroom-forming fungi.</title>
        <authorList>
            <person name="Floudas D."/>
            <person name="Bentzer J."/>
            <person name="Ahren D."/>
            <person name="Johansson T."/>
            <person name="Persson P."/>
            <person name="Tunlid A."/>
        </authorList>
    </citation>
    <scope>NUCLEOTIDE SEQUENCE [LARGE SCALE GENOMIC DNA]</scope>
    <source>
        <strain evidence="2 3">CBS 146.42</strain>
    </source>
</reference>
<name>A0A8H5LKI1_9AGAR</name>
<feature type="transmembrane region" description="Helical" evidence="1">
    <location>
        <begin position="59"/>
        <end position="82"/>
    </location>
</feature>
<evidence type="ECO:0000313" key="2">
    <source>
        <dbReference type="EMBL" id="KAF5360532.1"/>
    </source>
</evidence>
<feature type="transmembrane region" description="Helical" evidence="1">
    <location>
        <begin position="312"/>
        <end position="337"/>
    </location>
</feature>
<feature type="transmembrane region" description="Helical" evidence="1">
    <location>
        <begin position="274"/>
        <end position="292"/>
    </location>
</feature>
<evidence type="ECO:0000313" key="3">
    <source>
        <dbReference type="Proteomes" id="UP000559027"/>
    </source>
</evidence>
<organism evidence="2 3">
    <name type="scientific">Leucocoprinus leucothites</name>
    <dbReference type="NCBI Taxonomy" id="201217"/>
    <lineage>
        <taxon>Eukaryota</taxon>
        <taxon>Fungi</taxon>
        <taxon>Dikarya</taxon>
        <taxon>Basidiomycota</taxon>
        <taxon>Agaricomycotina</taxon>
        <taxon>Agaricomycetes</taxon>
        <taxon>Agaricomycetidae</taxon>
        <taxon>Agaricales</taxon>
        <taxon>Agaricineae</taxon>
        <taxon>Agaricaceae</taxon>
        <taxon>Leucocoprinus</taxon>
    </lineage>
</organism>
<gene>
    <name evidence="2" type="ORF">D9756_004742</name>
</gene>
<keyword evidence="1" id="KW-0812">Transmembrane</keyword>
<feature type="transmembrane region" description="Helical" evidence="1">
    <location>
        <begin position="209"/>
        <end position="227"/>
    </location>
</feature>